<dbReference type="InterPro" id="IPR003959">
    <property type="entry name" value="ATPase_AAA_core"/>
</dbReference>
<accession>A0A1I2HZZ5</accession>
<dbReference type="OrthoDB" id="3237462at2"/>
<dbReference type="AlphaFoldDB" id="A0A1I2HZZ5"/>
<dbReference type="InterPro" id="IPR051396">
    <property type="entry name" value="Bact_Antivir_Def_Nuclease"/>
</dbReference>
<dbReference type="Proteomes" id="UP000198589">
    <property type="component" value="Unassembled WGS sequence"/>
</dbReference>
<name>A0A1I2HZZ5_9ACTN</name>
<feature type="domain" description="OLD protein-like TOPRIM" evidence="3">
    <location>
        <begin position="426"/>
        <end position="496"/>
    </location>
</feature>
<dbReference type="GO" id="GO:0005524">
    <property type="term" value="F:ATP binding"/>
    <property type="evidence" value="ECO:0007669"/>
    <property type="project" value="InterPro"/>
</dbReference>
<dbReference type="InterPro" id="IPR034139">
    <property type="entry name" value="TOPRIM_OLD"/>
</dbReference>
<evidence type="ECO:0000313" key="5">
    <source>
        <dbReference type="Proteomes" id="UP000198589"/>
    </source>
</evidence>
<proteinExistence type="predicted"/>
<evidence type="ECO:0000313" key="4">
    <source>
        <dbReference type="EMBL" id="SFF35008.1"/>
    </source>
</evidence>
<sequence length="630" mass="69179">MRIAFLKIEHFRGVALAELKFEGHALLVGTNSAGKSTVCEALDLALGPERTSRRPVIDEHDFYASKYVGGDHDRVRIEVILTDLSREARRRFRSHLRPWDAELNAYSDLVESPDLDGSDVTEAAETESSRTAELPTDPEDDAAVWALPVLFLGRYNQPDDDFEGATFFAHPEPITSAPVDDFEELGAGLARFSRADKQYCGFLYLRPNRTGSRALSLQRGSLVDTIMRLEATASSSVWEDIISKATAADLTDDGSGLATVRDELQRRMARFISLGSSSAPVDILMTDLTREHLRETLRLHVAGQPSSHAVPFDRLSTGTLNLMVFALLTYIAELRGHQHVIFAMEEPEIALPPHAQRRLVDFVMRNMTQVIVTSHSPYVIERFQPRQVMALSRDSGGVLAATRVTLPADTKAKKYTDNKRQFAEALLANAVIVVEGATEWNLLPRIADAMDVDETVSYYHPDMAGISFFDAQNDVSVPTFAPIFAGLNKPVYGIHDQPKKPLGPDLVAMSRAFDLYLEVPYTGVEELLAAEVAIPAQRRFLADAEQRDDYPSACGTLDASAGDSIVRTQLKDVLKGRKGHSGYAAALISHCSDVSELPRTLVEFLLAVDADLRMKGLIPADAGKAAASGT</sequence>
<dbReference type="Gene3D" id="3.40.50.300">
    <property type="entry name" value="P-loop containing nucleotide triphosphate hydrolases"/>
    <property type="match status" value="1"/>
</dbReference>
<dbReference type="RefSeq" id="WP_092200561.1">
    <property type="nucleotide sequence ID" value="NZ_FOND01000012.1"/>
</dbReference>
<reference evidence="5" key="1">
    <citation type="submission" date="2016-10" db="EMBL/GenBank/DDBJ databases">
        <authorList>
            <person name="Varghese N."/>
            <person name="Submissions S."/>
        </authorList>
    </citation>
    <scope>NUCLEOTIDE SEQUENCE [LARGE SCALE GENOMIC DNA]</scope>
    <source>
        <strain evidence="5">DSM 46838</strain>
    </source>
</reference>
<dbReference type="GO" id="GO:0004519">
    <property type="term" value="F:endonuclease activity"/>
    <property type="evidence" value="ECO:0007669"/>
    <property type="project" value="UniProtKB-KW"/>
</dbReference>
<keyword evidence="5" id="KW-1185">Reference proteome</keyword>
<feature type="domain" description="ATPase AAA-type core" evidence="2">
    <location>
        <begin position="26"/>
        <end position="381"/>
    </location>
</feature>
<feature type="compositionally biased region" description="Acidic residues" evidence="1">
    <location>
        <begin position="111"/>
        <end position="125"/>
    </location>
</feature>
<dbReference type="PANTHER" id="PTHR43581:SF4">
    <property type="entry name" value="ATP_GTP PHOSPHATASE"/>
    <property type="match status" value="1"/>
</dbReference>
<dbReference type="STRING" id="1798228.SAMN05216574_11213"/>
<dbReference type="Pfam" id="PF20469">
    <property type="entry name" value="OLD-like_TOPRIM"/>
    <property type="match status" value="1"/>
</dbReference>
<keyword evidence="4" id="KW-0255">Endonuclease</keyword>
<feature type="region of interest" description="Disordered" evidence="1">
    <location>
        <begin position="110"/>
        <end position="136"/>
    </location>
</feature>
<keyword evidence="4" id="KW-0378">Hydrolase</keyword>
<gene>
    <name evidence="4" type="ORF">SAMN05216574_11213</name>
</gene>
<organism evidence="4 5">
    <name type="scientific">Blastococcus tunisiensis</name>
    <dbReference type="NCBI Taxonomy" id="1798228"/>
    <lineage>
        <taxon>Bacteria</taxon>
        <taxon>Bacillati</taxon>
        <taxon>Actinomycetota</taxon>
        <taxon>Actinomycetes</taxon>
        <taxon>Geodermatophilales</taxon>
        <taxon>Geodermatophilaceae</taxon>
        <taxon>Blastococcus</taxon>
    </lineage>
</organism>
<dbReference type="InterPro" id="IPR027417">
    <property type="entry name" value="P-loop_NTPase"/>
</dbReference>
<evidence type="ECO:0000259" key="3">
    <source>
        <dbReference type="Pfam" id="PF20469"/>
    </source>
</evidence>
<evidence type="ECO:0000259" key="2">
    <source>
        <dbReference type="Pfam" id="PF13304"/>
    </source>
</evidence>
<protein>
    <submittedName>
        <fullName evidence="4">Putative ATP-dependent endonuclease of the OLD family</fullName>
    </submittedName>
</protein>
<keyword evidence="4" id="KW-0540">Nuclease</keyword>
<dbReference type="GO" id="GO:0016887">
    <property type="term" value="F:ATP hydrolysis activity"/>
    <property type="evidence" value="ECO:0007669"/>
    <property type="project" value="InterPro"/>
</dbReference>
<dbReference type="SUPFAM" id="SSF52540">
    <property type="entry name" value="P-loop containing nucleoside triphosphate hydrolases"/>
    <property type="match status" value="1"/>
</dbReference>
<evidence type="ECO:0000256" key="1">
    <source>
        <dbReference type="SAM" id="MobiDB-lite"/>
    </source>
</evidence>
<dbReference type="EMBL" id="FOND01000012">
    <property type="protein sequence ID" value="SFF35008.1"/>
    <property type="molecule type" value="Genomic_DNA"/>
</dbReference>
<dbReference type="CDD" id="cd01026">
    <property type="entry name" value="TOPRIM_OLD"/>
    <property type="match status" value="1"/>
</dbReference>
<dbReference type="PANTHER" id="PTHR43581">
    <property type="entry name" value="ATP/GTP PHOSPHATASE"/>
    <property type="match status" value="1"/>
</dbReference>
<dbReference type="Pfam" id="PF13304">
    <property type="entry name" value="AAA_21"/>
    <property type="match status" value="1"/>
</dbReference>